<gene>
    <name evidence="3" type="ORF">ABNK63_02510</name>
</gene>
<dbReference type="AlphaFoldDB" id="A0AAU7QLK8"/>
<dbReference type="EMBL" id="CP157948">
    <property type="protein sequence ID" value="XBS90534.1"/>
    <property type="molecule type" value="Genomic_DNA"/>
</dbReference>
<feature type="domain" description="TadE-like" evidence="2">
    <location>
        <begin position="25"/>
        <end position="66"/>
    </location>
</feature>
<evidence type="ECO:0000256" key="1">
    <source>
        <dbReference type="SAM" id="Phobius"/>
    </source>
</evidence>
<proteinExistence type="predicted"/>
<evidence type="ECO:0000259" key="2">
    <source>
        <dbReference type="Pfam" id="PF07811"/>
    </source>
</evidence>
<accession>A0AAU7QLK8</accession>
<dbReference type="Pfam" id="PF07811">
    <property type="entry name" value="TadE"/>
    <property type="match status" value="1"/>
</dbReference>
<keyword evidence="1" id="KW-0472">Membrane</keyword>
<sequence>MRPVRTRPLRTATLSSSIGGRRQRGQSLVEMAVACIVLVPLAAGVMLLGQYIHIKQQTQAAARQAAWAATVDPALADAGLPRKAAVQTALRARQFADAKAPIKSSARTPAAFGDAMLTSFANQALLKTSDVSLSVYQQETAPTFLDGALGTVAKATRTLGNLPPNPKGFVTAEVHARPQKLKGADGRALDFLDPLDTAQLDFSARTVLLADTWAASGGGERKNGEAASGAMYNRTVREVIRPLVPTSALGDKVDDVLSDVINVLGKIPIVNDLFTPGFDKFQLGRMAPDAVPADKLTRYRDVH</sequence>
<protein>
    <submittedName>
        <fullName evidence="3">TadE/TadG family type IV pilus assembly protein</fullName>
    </submittedName>
</protein>
<dbReference type="InterPro" id="IPR012495">
    <property type="entry name" value="TadE-like_dom"/>
</dbReference>
<feature type="transmembrane region" description="Helical" evidence="1">
    <location>
        <begin position="31"/>
        <end position="52"/>
    </location>
</feature>
<dbReference type="RefSeq" id="WP_157582039.1">
    <property type="nucleotide sequence ID" value="NZ_CP157948.1"/>
</dbReference>
<organism evidence="3">
    <name type="scientific">Rhodanobacter sp. IGA1.0</name>
    <dbReference type="NCBI Taxonomy" id="3158582"/>
    <lineage>
        <taxon>Bacteria</taxon>
        <taxon>Pseudomonadati</taxon>
        <taxon>Pseudomonadota</taxon>
        <taxon>Gammaproteobacteria</taxon>
        <taxon>Lysobacterales</taxon>
        <taxon>Rhodanobacteraceae</taxon>
        <taxon>Rhodanobacter</taxon>
    </lineage>
</organism>
<keyword evidence="1" id="KW-1133">Transmembrane helix</keyword>
<reference evidence="3" key="1">
    <citation type="submission" date="2024-06" db="EMBL/GenBank/DDBJ databases">
        <authorList>
            <person name="Sun Y."/>
        </authorList>
    </citation>
    <scope>NUCLEOTIDE SEQUENCE</scope>
    <source>
        <strain evidence="3">IGA1.0</strain>
    </source>
</reference>
<evidence type="ECO:0000313" key="3">
    <source>
        <dbReference type="EMBL" id="XBS90534.1"/>
    </source>
</evidence>
<name>A0AAU7QLK8_9GAMM</name>
<keyword evidence="1" id="KW-0812">Transmembrane</keyword>